<dbReference type="CDD" id="cd18791">
    <property type="entry name" value="SF2_C_RHA"/>
    <property type="match status" value="1"/>
</dbReference>
<dbReference type="EC" id="3.6.4.12" evidence="4"/>
<dbReference type="SMART" id="SM00487">
    <property type="entry name" value="DEXDc"/>
    <property type="match status" value="1"/>
</dbReference>
<dbReference type="InterPro" id="IPR041048">
    <property type="entry name" value="RuvB-like_C"/>
</dbReference>
<dbReference type="InterPro" id="IPR007502">
    <property type="entry name" value="Helicase-assoc_dom"/>
</dbReference>
<dbReference type="Proteomes" id="UP000887569">
    <property type="component" value="Unplaced"/>
</dbReference>
<dbReference type="GO" id="GO:0005634">
    <property type="term" value="C:nucleus"/>
    <property type="evidence" value="ECO:0007669"/>
    <property type="project" value="UniProtKB-SubCell"/>
</dbReference>
<dbReference type="Gene3D" id="1.10.8.60">
    <property type="match status" value="1"/>
</dbReference>
<evidence type="ECO:0000256" key="14">
    <source>
        <dbReference type="SAM" id="MobiDB-lite"/>
    </source>
</evidence>
<reference evidence="19" key="1">
    <citation type="submission" date="2022-11" db="UniProtKB">
        <authorList>
            <consortium name="WormBaseParasite"/>
        </authorList>
    </citation>
    <scope>IDENTIFICATION</scope>
</reference>
<evidence type="ECO:0000256" key="12">
    <source>
        <dbReference type="ARBA" id="ARBA00080575"/>
    </source>
</evidence>
<dbReference type="InterPro" id="IPR044445">
    <property type="entry name" value="DHX9_DSRM_1"/>
</dbReference>
<dbReference type="Pfam" id="PF00035">
    <property type="entry name" value="dsrm"/>
    <property type="match status" value="1"/>
</dbReference>
<dbReference type="InterPro" id="IPR042487">
    <property type="entry name" value="RuvBL1/2_DNA/RNA_bd_dom"/>
</dbReference>
<dbReference type="SMART" id="SM00490">
    <property type="entry name" value="HELICc"/>
    <property type="match status" value="1"/>
</dbReference>
<dbReference type="Gene3D" id="2.40.50.360">
    <property type="entry name" value="RuvB-like helicase, domain II"/>
    <property type="match status" value="1"/>
</dbReference>
<feature type="domain" description="DRBM" evidence="15">
    <location>
        <begin position="4"/>
        <end position="73"/>
    </location>
</feature>
<keyword evidence="11" id="KW-0539">Nucleus</keyword>
<evidence type="ECO:0000259" key="16">
    <source>
        <dbReference type="PROSITE" id="PS51192"/>
    </source>
</evidence>
<dbReference type="SMART" id="SM00382">
    <property type="entry name" value="AAA"/>
    <property type="match status" value="2"/>
</dbReference>
<dbReference type="PROSITE" id="PS51194">
    <property type="entry name" value="HELICASE_CTER"/>
    <property type="match status" value="1"/>
</dbReference>
<accession>A0A915BZB0</accession>
<dbReference type="GO" id="GO:0016787">
    <property type="term" value="F:hydrolase activity"/>
    <property type="evidence" value="ECO:0007669"/>
    <property type="project" value="UniProtKB-KW"/>
</dbReference>
<keyword evidence="18" id="KW-1185">Reference proteome</keyword>
<dbReference type="InterPro" id="IPR011709">
    <property type="entry name" value="DEAD-box_helicase_OB_fold"/>
</dbReference>
<dbReference type="GO" id="GO:0003678">
    <property type="term" value="F:DNA helicase activity"/>
    <property type="evidence" value="ECO:0007669"/>
    <property type="project" value="UniProtKB-EC"/>
</dbReference>
<dbReference type="Gene3D" id="3.30.160.20">
    <property type="match status" value="2"/>
</dbReference>
<evidence type="ECO:0000256" key="7">
    <source>
        <dbReference type="ARBA" id="ARBA00022741"/>
    </source>
</evidence>
<dbReference type="Pfam" id="PF17856">
    <property type="entry name" value="TIP49_C"/>
    <property type="match status" value="1"/>
</dbReference>
<dbReference type="PANTHER" id="PTHR11093">
    <property type="entry name" value="RUVB-RELATED REPTIN AND PONTIN"/>
    <property type="match status" value="1"/>
</dbReference>
<dbReference type="PROSITE" id="PS50137">
    <property type="entry name" value="DS_RBD"/>
    <property type="match status" value="2"/>
</dbReference>
<organism evidence="18 19">
    <name type="scientific">Parascaris univalens</name>
    <name type="common">Nematode worm</name>
    <dbReference type="NCBI Taxonomy" id="6257"/>
    <lineage>
        <taxon>Eukaryota</taxon>
        <taxon>Metazoa</taxon>
        <taxon>Ecdysozoa</taxon>
        <taxon>Nematoda</taxon>
        <taxon>Chromadorea</taxon>
        <taxon>Rhabditida</taxon>
        <taxon>Spirurina</taxon>
        <taxon>Ascaridomorpha</taxon>
        <taxon>Ascaridoidea</taxon>
        <taxon>Ascarididae</taxon>
        <taxon>Parascaris</taxon>
    </lineage>
</organism>
<dbReference type="Pfam" id="PF06068">
    <property type="entry name" value="TIP49"/>
    <property type="match status" value="1"/>
</dbReference>
<evidence type="ECO:0000256" key="10">
    <source>
        <dbReference type="ARBA" id="ARBA00022840"/>
    </source>
</evidence>
<evidence type="ECO:0000259" key="17">
    <source>
        <dbReference type="PROSITE" id="PS51194"/>
    </source>
</evidence>
<feature type="domain" description="Helicase ATP-binding" evidence="16">
    <location>
        <begin position="398"/>
        <end position="564"/>
    </location>
</feature>
<evidence type="ECO:0000256" key="5">
    <source>
        <dbReference type="ARBA" id="ARBA00012552"/>
    </source>
</evidence>
<keyword evidence="13" id="KW-0694">RNA-binding</keyword>
<evidence type="ECO:0000256" key="11">
    <source>
        <dbReference type="ARBA" id="ARBA00023242"/>
    </source>
</evidence>
<dbReference type="InterPro" id="IPR002464">
    <property type="entry name" value="DNA/RNA_helicase_DEAH_CS"/>
</dbReference>
<evidence type="ECO:0000313" key="18">
    <source>
        <dbReference type="Proteomes" id="UP000887569"/>
    </source>
</evidence>
<dbReference type="InterPro" id="IPR014001">
    <property type="entry name" value="Helicase_ATP-bd"/>
</dbReference>
<dbReference type="PROSITE" id="PS00690">
    <property type="entry name" value="DEAH_ATP_HELICASE"/>
    <property type="match status" value="1"/>
</dbReference>
<evidence type="ECO:0000256" key="1">
    <source>
        <dbReference type="ARBA" id="ARBA00004123"/>
    </source>
</evidence>
<dbReference type="FunFam" id="2.40.50.360:FF:000001">
    <property type="entry name" value="RuvB-like helicase"/>
    <property type="match status" value="1"/>
</dbReference>
<dbReference type="InterPro" id="IPR010339">
    <property type="entry name" value="TIP49_P-loop"/>
</dbReference>
<dbReference type="InterPro" id="IPR014720">
    <property type="entry name" value="dsRBD_dom"/>
</dbReference>
<evidence type="ECO:0000256" key="2">
    <source>
        <dbReference type="ARBA" id="ARBA00007519"/>
    </source>
</evidence>
<dbReference type="EC" id="3.6.4.13" evidence="5"/>
<dbReference type="CDD" id="cd19855">
    <property type="entry name" value="DSRM_DHX9_rpt2"/>
    <property type="match status" value="1"/>
</dbReference>
<dbReference type="GO" id="GO:0005524">
    <property type="term" value="F:ATP binding"/>
    <property type="evidence" value="ECO:0007669"/>
    <property type="project" value="UniProtKB-KW"/>
</dbReference>
<evidence type="ECO:0000256" key="3">
    <source>
        <dbReference type="ARBA" id="ARBA00008792"/>
    </source>
</evidence>
<evidence type="ECO:0000313" key="19">
    <source>
        <dbReference type="WBParaSite" id="PgR071_g003_t04"/>
    </source>
</evidence>
<keyword evidence="7" id="KW-0547">Nucleotide-binding</keyword>
<dbReference type="CDD" id="cd19854">
    <property type="entry name" value="DSRM_DHX9_rpt1"/>
    <property type="match status" value="1"/>
</dbReference>
<feature type="domain" description="DRBM" evidence="15">
    <location>
        <begin position="181"/>
        <end position="254"/>
    </location>
</feature>
<dbReference type="GO" id="GO:0010628">
    <property type="term" value="P:positive regulation of gene expression"/>
    <property type="evidence" value="ECO:0007669"/>
    <property type="project" value="UniProtKB-ARBA"/>
</dbReference>
<keyword evidence="6" id="KW-0677">Repeat</keyword>
<dbReference type="InterPro" id="IPR011545">
    <property type="entry name" value="DEAD/DEAH_box_helicase_dom"/>
</dbReference>
<dbReference type="Pfam" id="PF04408">
    <property type="entry name" value="WHD_HA2"/>
    <property type="match status" value="1"/>
</dbReference>
<dbReference type="Pfam" id="PF07717">
    <property type="entry name" value="OB_NTP_bind"/>
    <property type="match status" value="1"/>
</dbReference>
<keyword evidence="10" id="KW-0067">ATP-binding</keyword>
<name>A0A915BZB0_PARUN</name>
<evidence type="ECO:0000256" key="9">
    <source>
        <dbReference type="ARBA" id="ARBA00022806"/>
    </source>
</evidence>
<feature type="region of interest" description="Disordered" evidence="14">
    <location>
        <begin position="587"/>
        <end position="617"/>
    </location>
</feature>
<dbReference type="Gene3D" id="3.40.50.300">
    <property type="entry name" value="P-loop containing nucleotide triphosphate hydrolases"/>
    <property type="match status" value="3"/>
</dbReference>
<evidence type="ECO:0000256" key="4">
    <source>
        <dbReference type="ARBA" id="ARBA00012551"/>
    </source>
</evidence>
<evidence type="ECO:0000259" key="15">
    <source>
        <dbReference type="PROSITE" id="PS50137"/>
    </source>
</evidence>
<dbReference type="InterPro" id="IPR044446">
    <property type="entry name" value="DHX9_DSRM_2"/>
</dbReference>
<protein>
    <recommendedName>
        <fullName evidence="12">Pontin</fullName>
        <ecNumber evidence="4">3.6.4.12</ecNumber>
        <ecNumber evidence="5">3.6.4.13</ecNumber>
    </recommendedName>
</protein>
<dbReference type="FunFam" id="3.30.160.20:FF:000028">
    <property type="entry name" value="ATP-dependent RNA helicase A"/>
    <property type="match status" value="1"/>
</dbReference>
<dbReference type="SMART" id="SM00358">
    <property type="entry name" value="DSRM"/>
    <property type="match status" value="2"/>
</dbReference>
<evidence type="ECO:0000256" key="13">
    <source>
        <dbReference type="PROSITE-ProRule" id="PRU00266"/>
    </source>
</evidence>
<dbReference type="SUPFAM" id="SSF54768">
    <property type="entry name" value="dsRNA-binding domain-like"/>
    <property type="match status" value="2"/>
</dbReference>
<dbReference type="GO" id="GO:0003725">
    <property type="term" value="F:double-stranded RNA binding"/>
    <property type="evidence" value="ECO:0007669"/>
    <property type="project" value="InterPro"/>
</dbReference>
<comment type="similarity">
    <text evidence="3">Belongs to the DEAD box helicase family. DEAH subfamily.</text>
</comment>
<feature type="domain" description="Helicase C-terminal" evidence="17">
    <location>
        <begin position="642"/>
        <end position="816"/>
    </location>
</feature>
<dbReference type="InterPro" id="IPR003593">
    <property type="entry name" value="AAA+_ATPase"/>
</dbReference>
<dbReference type="InterPro" id="IPR027417">
    <property type="entry name" value="P-loop_NTPase"/>
</dbReference>
<dbReference type="InterPro" id="IPR027238">
    <property type="entry name" value="RuvB-like"/>
</dbReference>
<evidence type="ECO:0000256" key="6">
    <source>
        <dbReference type="ARBA" id="ARBA00022737"/>
    </source>
</evidence>
<keyword evidence="8" id="KW-0378">Hydrolase</keyword>
<proteinExistence type="inferred from homology"/>
<dbReference type="InterPro" id="IPR048333">
    <property type="entry name" value="HA2_WH"/>
</dbReference>
<dbReference type="WBParaSite" id="PgR071_g003_t04">
    <property type="protein sequence ID" value="PgR071_g003_t04"/>
    <property type="gene ID" value="PgR071_g003"/>
</dbReference>
<dbReference type="Pfam" id="PF00271">
    <property type="entry name" value="Helicase_C"/>
    <property type="match status" value="1"/>
</dbReference>
<comment type="similarity">
    <text evidence="2">Belongs to the RuvB family.</text>
</comment>
<comment type="subcellular location">
    <subcellularLocation>
        <location evidence="1">Nucleus</location>
    </subcellularLocation>
</comment>
<evidence type="ECO:0000256" key="8">
    <source>
        <dbReference type="ARBA" id="ARBA00022801"/>
    </source>
</evidence>
<dbReference type="GO" id="GO:0003724">
    <property type="term" value="F:RNA helicase activity"/>
    <property type="evidence" value="ECO:0007669"/>
    <property type="project" value="UniProtKB-EC"/>
</dbReference>
<dbReference type="SMART" id="SM00847">
    <property type="entry name" value="HA2"/>
    <property type="match status" value="1"/>
</dbReference>
<dbReference type="FunFam" id="1.10.8.60:FF:000010">
    <property type="entry name" value="RuvB-like helicase"/>
    <property type="match status" value="1"/>
</dbReference>
<dbReference type="SUPFAM" id="SSF52540">
    <property type="entry name" value="P-loop containing nucleoside triphosphate hydrolases"/>
    <property type="match status" value="2"/>
</dbReference>
<dbReference type="InterPro" id="IPR001650">
    <property type="entry name" value="Helicase_C-like"/>
</dbReference>
<sequence>MGDDIKGWLYGWLGKKKLGTPTYNITANTGRARARFKCELRVTGQPHIGLGVSVNKKDAATNAARDFAQFLIRQKMLDPSEMPALTASSLEATNIELKPGGWNDQSHGGDSSSKTSFFGCSSNMDRATGSGIISAVSAAYIAPPKPKTEHEKYVAQRAEEVAQSESVDLRSDIHGGWTVDNSKRHLNEFIQKIKQPPISYNTRGVGTDSARTFIAEAALFVPEAGRKFTAHAQGSSKKVAESSCALSLIRQLYHSGIVGPYTGDRKKKTPETLEELRVIVSDQLSTRIGQYLADLGISEVTDFGTASSKEPVSLLIQQKLDQFDISEPSFGGVISWSPALQNWNPWKASNIDEAPLAFMTLEAISASLLQEEQKRILLQSIRDQRESLPVFHYRDMIIETIAGSPVTLIKGETGCGKSTQICQYLLEEFILNNRGADFAAIVTQPRRISAITLAERVAEERGEVLGSSVGYAVRFESVHPRPYGAVMFMTVGVLLRRLESGLRGISHVIVDEIHERDISTDFALIVLREMVRQYPEIRVVLMSATIDTDLFTNYFGTCPIIQLQGRTFPVQHFFLEDIVQRTRFLPPAPSAKKKGRDADEEGEEASHDGENRNMNMIVGDEYGPNTKLAMSRLSEREISFEIIEALLTDITNEGDEGSVLIFLPGWNIISMLLSFLSNHPIFSDQSRFMVLPLHSQLTGVEQRRVFERVPSNIRKIILSTNIAETSVTIDDVVFVIDSCKAKEKMYTSHNNMVHYATVWASKTNLQQRRGRAGRVRDGFCFHLCSRSRYESLEEYRTAEMLRTPLHEIALTIKLLGLGSIGDFLAKAVEPPPIDAVIEAEVLLREMSALDSNSELTELGRILARLPIDPILGKTLVFATALGVGDLMATLAAASSFNTPFVSREGISSKLTRQQRSLSGNRFSDHVALICLFNRWKCASERGPLSERQFYERYSVSPAVLNMTADAKRQLVEVLTSGSGFAESLFAPAFVSNTDPDPELDLIISLLVYAYYPNVCHLRDKRRVYTLELATALMSKQSVNTPFHSGEVLDFPSPLFVFSEKLRTRVISCKQLSNITPLQLLLFGSRKVECHGNELIKLDDMIPLKMDVLAAARIVALRPCIEAFIVRSCLHPEAADAMSDHDRTLVNIIKELSSPYGWSPEKPSQSTPPEHVVVKDYVEMEQSIVPSSSESIVAQNRKRTAFGNNMVNAKSARRACGSTASWTIYGSNSYRGTRCGFGAARGHERYNGTWGVQSNWATYPKQIIPTRGIGRGEPSGWSIHTMTVESGSNSGTSTKLLKIDDVKSTARKQRVATHSHVKGLGLDPDTLLPKNNAGGFIGQLEAREAAGIIVEMIRSKRMAGRAILFAGPPGTGKTAIALAMAHELGDKMPFCPMVGSEAFSAEVKKTEVLMENFRRAIGLRVREKKEVYEGEVTELTPLEAENTSSGYGKTISHVVITLKTAKGSKQLKLDPTIYDSILKQRVEIGDVIQIEASSGAVKRLGRCDVYASEFDLEADEFVPLPKGEVHKSKEVVQDVTLHDLDVANARPQGQGGEMLSLMGQLMRPKKTEITDRLRQEINAVVNDYIDQGIAELLPGVLFIDEVHMLDLECFTYLHRALESTISPIVIFATNRGRCTVRGTEVVSTHGIPSDLLDRILIVTTKPYKMDEIIAIIKIRAEAEAVRLEDAALTLLGEIGSRASLRYVVQLLTPAKLLAEVYGRDTVSENDVRECSELFIDAKTSSQMLLADRGAKGDTASSTAI</sequence>
<dbReference type="Gene3D" id="1.20.120.1080">
    <property type="match status" value="1"/>
</dbReference>
<dbReference type="PROSITE" id="PS51192">
    <property type="entry name" value="HELICASE_ATP_BIND_1"/>
    <property type="match status" value="1"/>
</dbReference>
<dbReference type="Pfam" id="PF00270">
    <property type="entry name" value="DEAD"/>
    <property type="match status" value="1"/>
</dbReference>
<keyword evidence="9" id="KW-0347">Helicase</keyword>